<evidence type="ECO:0000313" key="5">
    <source>
        <dbReference type="Proteomes" id="UP001148299"/>
    </source>
</evidence>
<gene>
    <name evidence="4" type="ORF">N7541_009036</name>
</gene>
<dbReference type="SUPFAM" id="SSF56601">
    <property type="entry name" value="beta-lactamase/transpeptidase-like"/>
    <property type="match status" value="1"/>
</dbReference>
<dbReference type="AlphaFoldDB" id="A0A9W9UMQ6"/>
<proteinExistence type="inferred from homology"/>
<keyword evidence="2" id="KW-0378">Hydrolase</keyword>
<dbReference type="InterPro" id="IPR050789">
    <property type="entry name" value="Diverse_Enzym_Activities"/>
</dbReference>
<reference evidence="4" key="2">
    <citation type="journal article" date="2023" name="IMA Fungus">
        <title>Comparative genomic study of the Penicillium genus elucidates a diverse pangenome and 15 lateral gene transfer events.</title>
        <authorList>
            <person name="Petersen C."/>
            <person name="Sorensen T."/>
            <person name="Nielsen M.R."/>
            <person name="Sondergaard T.E."/>
            <person name="Sorensen J.L."/>
            <person name="Fitzpatrick D.A."/>
            <person name="Frisvad J.C."/>
            <person name="Nielsen K.L."/>
        </authorList>
    </citation>
    <scope>NUCLEOTIDE SEQUENCE</scope>
    <source>
        <strain evidence="4">IBT 35675</strain>
    </source>
</reference>
<dbReference type="GO" id="GO:0016787">
    <property type="term" value="F:hydrolase activity"/>
    <property type="evidence" value="ECO:0007669"/>
    <property type="project" value="UniProtKB-KW"/>
</dbReference>
<dbReference type="Proteomes" id="UP001148299">
    <property type="component" value="Unassembled WGS sequence"/>
</dbReference>
<evidence type="ECO:0000256" key="1">
    <source>
        <dbReference type="ARBA" id="ARBA00009009"/>
    </source>
</evidence>
<dbReference type="InterPro" id="IPR001466">
    <property type="entry name" value="Beta-lactam-related"/>
</dbReference>
<evidence type="ECO:0000259" key="3">
    <source>
        <dbReference type="Pfam" id="PF00144"/>
    </source>
</evidence>
<sequence length="123" mass="13530">MEIDRILEQFTDPDTGSLHGAVFIAIDDSGREIYHNAVGRAAFGSNTESVTADSLCWIASMTKLVTAVAVMQLVERGLISLDDDVREVIPELKDMMVFENGSKGMIFSCFLSTLLIVLRLTMI</sequence>
<dbReference type="PANTHER" id="PTHR43283">
    <property type="entry name" value="BETA-LACTAMASE-RELATED"/>
    <property type="match status" value="1"/>
</dbReference>
<dbReference type="Pfam" id="PF00144">
    <property type="entry name" value="Beta-lactamase"/>
    <property type="match status" value="1"/>
</dbReference>
<comment type="similarity">
    <text evidence="1">Belongs to the class-A beta-lactamase family.</text>
</comment>
<evidence type="ECO:0000256" key="2">
    <source>
        <dbReference type="ARBA" id="ARBA00022801"/>
    </source>
</evidence>
<dbReference type="EMBL" id="JAPZBR010000007">
    <property type="protein sequence ID" value="KAJ5346554.1"/>
    <property type="molecule type" value="Genomic_DNA"/>
</dbReference>
<evidence type="ECO:0000313" key="4">
    <source>
        <dbReference type="EMBL" id="KAJ5346554.1"/>
    </source>
</evidence>
<protein>
    <recommendedName>
        <fullName evidence="3">Beta-lactamase-related domain-containing protein</fullName>
    </recommendedName>
</protein>
<dbReference type="Gene3D" id="3.40.710.10">
    <property type="entry name" value="DD-peptidase/beta-lactamase superfamily"/>
    <property type="match status" value="1"/>
</dbReference>
<accession>A0A9W9UMQ6</accession>
<feature type="domain" description="Beta-lactamase-related" evidence="3">
    <location>
        <begin position="4"/>
        <end position="93"/>
    </location>
</feature>
<reference evidence="4" key="1">
    <citation type="submission" date="2022-12" db="EMBL/GenBank/DDBJ databases">
        <authorList>
            <person name="Petersen C."/>
        </authorList>
    </citation>
    <scope>NUCLEOTIDE SEQUENCE</scope>
    <source>
        <strain evidence="4">IBT 35675</strain>
    </source>
</reference>
<dbReference type="PANTHER" id="PTHR43283:SF17">
    <property type="entry name" value="(LOVD), PUTATIVE (AFU_ORTHOLOGUE AFUA_5G00920)-RELATED"/>
    <property type="match status" value="1"/>
</dbReference>
<dbReference type="InterPro" id="IPR012338">
    <property type="entry name" value="Beta-lactam/transpept-like"/>
</dbReference>
<comment type="caution">
    <text evidence="4">The sequence shown here is derived from an EMBL/GenBank/DDBJ whole genome shotgun (WGS) entry which is preliminary data.</text>
</comment>
<name>A0A9W9UMQ6_PENBR</name>
<keyword evidence="5" id="KW-1185">Reference proteome</keyword>
<organism evidence="4 5">
    <name type="scientific">Penicillium brevicompactum</name>
    <dbReference type="NCBI Taxonomy" id="5074"/>
    <lineage>
        <taxon>Eukaryota</taxon>
        <taxon>Fungi</taxon>
        <taxon>Dikarya</taxon>
        <taxon>Ascomycota</taxon>
        <taxon>Pezizomycotina</taxon>
        <taxon>Eurotiomycetes</taxon>
        <taxon>Eurotiomycetidae</taxon>
        <taxon>Eurotiales</taxon>
        <taxon>Aspergillaceae</taxon>
        <taxon>Penicillium</taxon>
    </lineage>
</organism>